<dbReference type="CDD" id="cd00085">
    <property type="entry name" value="HNHc"/>
    <property type="match status" value="1"/>
</dbReference>
<evidence type="ECO:0000313" key="2">
    <source>
        <dbReference type="Proteomes" id="UP000195437"/>
    </source>
</evidence>
<dbReference type="EMBL" id="CP021434">
    <property type="protein sequence ID" value="ARU60734.1"/>
    <property type="molecule type" value="Genomic_DNA"/>
</dbReference>
<proteinExistence type="predicted"/>
<dbReference type="Gene3D" id="1.10.30.50">
    <property type="match status" value="1"/>
</dbReference>
<reference evidence="2" key="1">
    <citation type="submission" date="2017-05" db="EMBL/GenBank/DDBJ databases">
        <authorList>
            <person name="Sung H."/>
        </authorList>
    </citation>
    <scope>NUCLEOTIDE SEQUENCE [LARGE SCALE GENOMIC DNA]</scope>
    <source>
        <strain evidence="2">AR23208</strain>
    </source>
</reference>
<dbReference type="OrthoDB" id="9816185at2"/>
<dbReference type="NCBIfam" id="TIGR02646">
    <property type="entry name" value="retron system putative HNH endonuclease"/>
    <property type="match status" value="1"/>
</dbReference>
<dbReference type="RefSeq" id="WP_087456125.1">
    <property type="nucleotide sequence ID" value="NZ_CP021434.1"/>
</dbReference>
<protein>
    <submittedName>
        <fullName evidence="1">TIGR02646 family protein</fullName>
    </submittedName>
</protein>
<gene>
    <name evidence="1" type="ORF">CBW65_06260</name>
</gene>
<organism evidence="1 2">
    <name type="scientific">Tumebacillus avium</name>
    <dbReference type="NCBI Taxonomy" id="1903704"/>
    <lineage>
        <taxon>Bacteria</taxon>
        <taxon>Bacillati</taxon>
        <taxon>Bacillota</taxon>
        <taxon>Bacilli</taxon>
        <taxon>Bacillales</taxon>
        <taxon>Alicyclobacillaceae</taxon>
        <taxon>Tumebacillus</taxon>
    </lineage>
</organism>
<accession>A0A1Y0IN04</accession>
<dbReference type="InterPro" id="IPR013467">
    <property type="entry name" value="HNH78-like"/>
</dbReference>
<sequence length="223" mass="25555">MVKVNRTAEPQSLVQNAVAWRNELLNQIQVNGTFSAVPDRYKNLYNQADVKAALETMYGEKCCYCEGIIGECSYGNIEHLKPKSRFHDLTFAWGNLHWCCPVCNNKKRDKWNSADPILDPTVDDPDDHLEFDLVNCKIRPKNSSRAQTTIEHAKLNRPELVVKRKRLKTRILRILMQAESSTSQQDRDFYRQELLRLAVNDPANGDIAEHSLFVRALLAQSGL</sequence>
<keyword evidence="2" id="KW-1185">Reference proteome</keyword>
<dbReference type="KEGG" id="tum:CBW65_06260"/>
<name>A0A1Y0IN04_9BACL</name>
<evidence type="ECO:0000313" key="1">
    <source>
        <dbReference type="EMBL" id="ARU60734.1"/>
    </source>
</evidence>
<dbReference type="InterPro" id="IPR003615">
    <property type="entry name" value="HNH_nuc"/>
</dbReference>
<dbReference type="AlphaFoldDB" id="A0A1Y0IN04"/>
<dbReference type="Proteomes" id="UP000195437">
    <property type="component" value="Chromosome"/>
</dbReference>